<keyword evidence="1" id="KW-0238">DNA-binding</keyword>
<dbReference type="Proteomes" id="UP000198604">
    <property type="component" value="Unassembled WGS sequence"/>
</dbReference>
<gene>
    <name evidence="1" type="ORF">BN1356_00947</name>
</gene>
<protein>
    <submittedName>
        <fullName evidence="1">DNA-binding phage protein</fullName>
    </submittedName>
</protein>
<dbReference type="RefSeq" id="WP_093650237.1">
    <property type="nucleotide sequence ID" value="NZ_CTEN01000002.1"/>
</dbReference>
<reference evidence="2" key="1">
    <citation type="submission" date="2015-03" db="EMBL/GenBank/DDBJ databases">
        <authorList>
            <person name="Urmite Genomes"/>
        </authorList>
    </citation>
    <scope>NUCLEOTIDE SEQUENCE [LARGE SCALE GENOMIC DNA]</scope>
    <source>
        <strain evidence="2">FF10</strain>
    </source>
</reference>
<dbReference type="GO" id="GO:0003677">
    <property type="term" value="F:DNA binding"/>
    <property type="evidence" value="ECO:0007669"/>
    <property type="project" value="UniProtKB-KW"/>
</dbReference>
<dbReference type="STRING" id="1608583.BN1356_00947"/>
<proteinExistence type="predicted"/>
<dbReference type="OrthoDB" id="2222873at2"/>
<accession>A0A0E3WEZ8</accession>
<evidence type="ECO:0000313" key="2">
    <source>
        <dbReference type="Proteomes" id="UP000198604"/>
    </source>
</evidence>
<dbReference type="AlphaFoldDB" id="A0A0E3WEZ8"/>
<dbReference type="EMBL" id="CTEN01000002">
    <property type="protein sequence ID" value="CQR24603.1"/>
    <property type="molecule type" value="Genomic_DNA"/>
</dbReference>
<organism evidence="1 2">
    <name type="scientific">Streptococcus varani</name>
    <dbReference type="NCBI Taxonomy" id="1608583"/>
    <lineage>
        <taxon>Bacteria</taxon>
        <taxon>Bacillati</taxon>
        <taxon>Bacillota</taxon>
        <taxon>Bacilli</taxon>
        <taxon>Lactobacillales</taxon>
        <taxon>Streptococcaceae</taxon>
        <taxon>Streptococcus</taxon>
    </lineage>
</organism>
<evidence type="ECO:0000313" key="1">
    <source>
        <dbReference type="EMBL" id="CQR24603.1"/>
    </source>
</evidence>
<sequence>MELSFNQLLDEFEAGLMDRALKVMHVVMDEKQRFPMELNKSQCSEMLLGTKDTGTFDERFNCHKDFPRIPNAREKYPRDEVIEWYRKNWQRTSKTS</sequence>
<name>A0A0E3WEZ8_9STRE</name>
<keyword evidence="2" id="KW-1185">Reference proteome</keyword>